<feature type="domain" description="HTH lysR-type" evidence="6">
    <location>
        <begin position="1"/>
        <end position="58"/>
    </location>
</feature>
<evidence type="ECO:0000259" key="6">
    <source>
        <dbReference type="PROSITE" id="PS50931"/>
    </source>
</evidence>
<comment type="similarity">
    <text evidence="1">Belongs to the LysR transcriptional regulatory family.</text>
</comment>
<dbReference type="Pfam" id="PF00126">
    <property type="entry name" value="HTH_1"/>
    <property type="match status" value="1"/>
</dbReference>
<dbReference type="Gene3D" id="1.10.10.10">
    <property type="entry name" value="Winged helix-like DNA-binding domain superfamily/Winged helix DNA-binding domain"/>
    <property type="match status" value="1"/>
</dbReference>
<dbReference type="GO" id="GO:0032993">
    <property type="term" value="C:protein-DNA complex"/>
    <property type="evidence" value="ECO:0007669"/>
    <property type="project" value="TreeGrafter"/>
</dbReference>
<name>A0A917ERX3_9MICC</name>
<dbReference type="GO" id="GO:0003700">
    <property type="term" value="F:DNA-binding transcription factor activity"/>
    <property type="evidence" value="ECO:0007669"/>
    <property type="project" value="InterPro"/>
</dbReference>
<dbReference type="FunFam" id="1.10.10.10:FF:000001">
    <property type="entry name" value="LysR family transcriptional regulator"/>
    <property type="match status" value="1"/>
</dbReference>
<evidence type="ECO:0000256" key="2">
    <source>
        <dbReference type="ARBA" id="ARBA00023015"/>
    </source>
</evidence>
<dbReference type="AlphaFoldDB" id="A0A917ERX3"/>
<dbReference type="GO" id="GO:0003677">
    <property type="term" value="F:DNA binding"/>
    <property type="evidence" value="ECO:0007669"/>
    <property type="project" value="UniProtKB-KW"/>
</dbReference>
<dbReference type="PROSITE" id="PS50931">
    <property type="entry name" value="HTH_LYSR"/>
    <property type="match status" value="1"/>
</dbReference>
<dbReference type="InterPro" id="IPR036388">
    <property type="entry name" value="WH-like_DNA-bd_sf"/>
</dbReference>
<gene>
    <name evidence="7" type="ORF">GCM10011401_18490</name>
</gene>
<dbReference type="InterPro" id="IPR000847">
    <property type="entry name" value="LysR_HTH_N"/>
</dbReference>
<proteinExistence type="inferred from homology"/>
<evidence type="ECO:0000256" key="3">
    <source>
        <dbReference type="ARBA" id="ARBA00023125"/>
    </source>
</evidence>
<keyword evidence="2" id="KW-0805">Transcription regulation</keyword>
<dbReference type="Pfam" id="PF03466">
    <property type="entry name" value="LysR_substrate"/>
    <property type="match status" value="1"/>
</dbReference>
<dbReference type="PANTHER" id="PTHR30346:SF28">
    <property type="entry name" value="HTH-TYPE TRANSCRIPTIONAL REGULATOR CYNR"/>
    <property type="match status" value="1"/>
</dbReference>
<accession>A0A917ERX3</accession>
<dbReference type="PANTHER" id="PTHR30346">
    <property type="entry name" value="TRANSCRIPTIONAL DUAL REGULATOR HCAR-RELATED"/>
    <property type="match status" value="1"/>
</dbReference>
<keyword evidence="4" id="KW-0804">Transcription</keyword>
<keyword evidence="3" id="KW-0238">DNA-binding</keyword>
<reference evidence="7" key="2">
    <citation type="submission" date="2020-09" db="EMBL/GenBank/DDBJ databases">
        <authorList>
            <person name="Sun Q."/>
            <person name="Zhou Y."/>
        </authorList>
    </citation>
    <scope>NUCLEOTIDE SEQUENCE</scope>
    <source>
        <strain evidence="7">CGMCC 1.15388</strain>
    </source>
</reference>
<comment type="caution">
    <text evidence="7">The sequence shown here is derived from an EMBL/GenBank/DDBJ whole genome shotgun (WGS) entry which is preliminary data.</text>
</comment>
<dbReference type="Gene3D" id="3.40.190.290">
    <property type="match status" value="1"/>
</dbReference>
<dbReference type="EMBL" id="BMIS01000007">
    <property type="protein sequence ID" value="GGE71756.1"/>
    <property type="molecule type" value="Genomic_DNA"/>
</dbReference>
<dbReference type="Proteomes" id="UP000633136">
    <property type="component" value="Unassembled WGS sequence"/>
</dbReference>
<dbReference type="SUPFAM" id="SSF53850">
    <property type="entry name" value="Periplasmic binding protein-like II"/>
    <property type="match status" value="1"/>
</dbReference>
<evidence type="ECO:0000256" key="4">
    <source>
        <dbReference type="ARBA" id="ARBA00023163"/>
    </source>
</evidence>
<evidence type="ECO:0000256" key="1">
    <source>
        <dbReference type="ARBA" id="ARBA00009437"/>
    </source>
</evidence>
<dbReference type="InterPro" id="IPR036390">
    <property type="entry name" value="WH_DNA-bd_sf"/>
</dbReference>
<evidence type="ECO:0000313" key="8">
    <source>
        <dbReference type="Proteomes" id="UP000633136"/>
    </source>
</evidence>
<evidence type="ECO:0000256" key="5">
    <source>
        <dbReference type="SAM" id="MobiDB-lite"/>
    </source>
</evidence>
<sequence length="311" mass="33677">METRLLRYFAAVAEEGTVSGAAATLHITQPSLSRQLRLLEQHLGLKLFQRSGVRLVLTSEGREFLSVAHQVLQKHHDAEQIAETLAAGRLRRLAIAAPRTTLIDIVAPFIATFTPADPVPEVSETAVEPELHPASGDYDLIISPHPAGQGHPAGSAESPDASPAEHITSRPLASLPVWAYIPSDHPLADSRQLTMEELCAHPVVAATREFKSRQLLDAALSLAELRPAELLEVTHGRLAQAMAAAGRGVAVVSDDPHFDLIPLQILHEQKPLRINLSAAWRADHHAADALHAMAQRLQEFCTARYGPTLAD</sequence>
<feature type="region of interest" description="Disordered" evidence="5">
    <location>
        <begin position="138"/>
        <end position="166"/>
    </location>
</feature>
<organism evidence="7 8">
    <name type="scientific">Nesterenkonia cremea</name>
    <dbReference type="NCBI Taxonomy" id="1882340"/>
    <lineage>
        <taxon>Bacteria</taxon>
        <taxon>Bacillati</taxon>
        <taxon>Actinomycetota</taxon>
        <taxon>Actinomycetes</taxon>
        <taxon>Micrococcales</taxon>
        <taxon>Micrococcaceae</taxon>
        <taxon>Nesterenkonia</taxon>
    </lineage>
</organism>
<keyword evidence="8" id="KW-1185">Reference proteome</keyword>
<dbReference type="RefSeq" id="WP_188684984.1">
    <property type="nucleotide sequence ID" value="NZ_BMIS01000007.1"/>
</dbReference>
<dbReference type="InterPro" id="IPR005119">
    <property type="entry name" value="LysR_subst-bd"/>
</dbReference>
<protein>
    <submittedName>
        <fullName evidence="7">LysR family transcriptional regulator</fullName>
    </submittedName>
</protein>
<dbReference type="SUPFAM" id="SSF46785">
    <property type="entry name" value="Winged helix' DNA-binding domain"/>
    <property type="match status" value="1"/>
</dbReference>
<dbReference type="PRINTS" id="PR00039">
    <property type="entry name" value="HTHLYSR"/>
</dbReference>
<reference evidence="7" key="1">
    <citation type="journal article" date="2014" name="Int. J. Syst. Evol. Microbiol.">
        <title>Complete genome sequence of Corynebacterium casei LMG S-19264T (=DSM 44701T), isolated from a smear-ripened cheese.</title>
        <authorList>
            <consortium name="US DOE Joint Genome Institute (JGI-PGF)"/>
            <person name="Walter F."/>
            <person name="Albersmeier A."/>
            <person name="Kalinowski J."/>
            <person name="Ruckert C."/>
        </authorList>
    </citation>
    <scope>NUCLEOTIDE SEQUENCE</scope>
    <source>
        <strain evidence="7">CGMCC 1.15388</strain>
    </source>
</reference>
<dbReference type="CDD" id="cd05466">
    <property type="entry name" value="PBP2_LTTR_substrate"/>
    <property type="match status" value="1"/>
</dbReference>
<evidence type="ECO:0000313" key="7">
    <source>
        <dbReference type="EMBL" id="GGE71756.1"/>
    </source>
</evidence>